<dbReference type="Gene3D" id="3.40.50.300">
    <property type="entry name" value="P-loop containing nucleotide triphosphate hydrolases"/>
    <property type="match status" value="1"/>
</dbReference>
<keyword evidence="8" id="KW-1185">Reference proteome</keyword>
<dbReference type="RefSeq" id="WP_284378083.1">
    <property type="nucleotide sequence ID" value="NZ_BSNN01000004.1"/>
</dbReference>
<dbReference type="InterPro" id="IPR001977">
    <property type="entry name" value="Depp_CoAkinase"/>
</dbReference>
<evidence type="ECO:0000256" key="4">
    <source>
        <dbReference type="ARBA" id="ARBA00022993"/>
    </source>
</evidence>
<evidence type="ECO:0000256" key="2">
    <source>
        <dbReference type="ARBA" id="ARBA00022741"/>
    </source>
</evidence>
<accession>A0ABQ5VWU8</accession>
<dbReference type="InterPro" id="IPR027417">
    <property type="entry name" value="P-loop_NTPase"/>
</dbReference>
<dbReference type="PANTHER" id="PTHR10695">
    <property type="entry name" value="DEPHOSPHO-COA KINASE-RELATED"/>
    <property type="match status" value="1"/>
</dbReference>
<keyword evidence="4 5" id="KW-0173">Coenzyme A biosynthesis</keyword>
<keyword evidence="5 7" id="KW-0418">Kinase</keyword>
<organism evidence="7 8">
    <name type="scientific">Amylibacter marinus</name>
    <dbReference type="NCBI Taxonomy" id="1475483"/>
    <lineage>
        <taxon>Bacteria</taxon>
        <taxon>Pseudomonadati</taxon>
        <taxon>Pseudomonadota</taxon>
        <taxon>Alphaproteobacteria</taxon>
        <taxon>Rhodobacterales</taxon>
        <taxon>Paracoccaceae</taxon>
        <taxon>Amylibacter</taxon>
    </lineage>
</organism>
<dbReference type="CDD" id="cd02022">
    <property type="entry name" value="DPCK"/>
    <property type="match status" value="1"/>
</dbReference>
<evidence type="ECO:0000256" key="3">
    <source>
        <dbReference type="ARBA" id="ARBA00022840"/>
    </source>
</evidence>
<feature type="binding site" evidence="5">
    <location>
        <begin position="14"/>
        <end position="19"/>
    </location>
    <ligand>
        <name>ATP</name>
        <dbReference type="ChEBI" id="CHEBI:30616"/>
    </ligand>
</feature>
<dbReference type="Proteomes" id="UP001156694">
    <property type="component" value="Unassembled WGS sequence"/>
</dbReference>
<name>A0ABQ5VWU8_9RHOB</name>
<comment type="similarity">
    <text evidence="1 5">Belongs to the CoaE family.</text>
</comment>
<comment type="pathway">
    <text evidence="5">Cofactor biosynthesis; coenzyme A biosynthesis; CoA from (R)-pantothenate: step 5/5.</text>
</comment>
<evidence type="ECO:0000256" key="6">
    <source>
        <dbReference type="NCBIfam" id="TIGR00152"/>
    </source>
</evidence>
<dbReference type="PANTHER" id="PTHR10695:SF46">
    <property type="entry name" value="BIFUNCTIONAL COENZYME A SYNTHASE-RELATED"/>
    <property type="match status" value="1"/>
</dbReference>
<dbReference type="EC" id="2.7.1.24" evidence="5 6"/>
<dbReference type="EMBL" id="BSNN01000004">
    <property type="protein sequence ID" value="GLQ35531.1"/>
    <property type="molecule type" value="Genomic_DNA"/>
</dbReference>
<evidence type="ECO:0000256" key="1">
    <source>
        <dbReference type="ARBA" id="ARBA00009018"/>
    </source>
</evidence>
<dbReference type="HAMAP" id="MF_00376">
    <property type="entry name" value="Dephospho_CoA_kinase"/>
    <property type="match status" value="1"/>
</dbReference>
<comment type="function">
    <text evidence="5">Catalyzes the phosphorylation of the 3'-hydroxyl group of dephosphocoenzyme A to form coenzyme A.</text>
</comment>
<dbReference type="Pfam" id="PF01121">
    <property type="entry name" value="CoaE"/>
    <property type="match status" value="1"/>
</dbReference>
<comment type="caution">
    <text evidence="7">The sequence shown here is derived from an EMBL/GenBank/DDBJ whole genome shotgun (WGS) entry which is preliminary data.</text>
</comment>
<evidence type="ECO:0000313" key="7">
    <source>
        <dbReference type="EMBL" id="GLQ35531.1"/>
    </source>
</evidence>
<keyword evidence="2 5" id="KW-0547">Nucleotide-binding</keyword>
<proteinExistence type="inferred from homology"/>
<keyword evidence="5" id="KW-0963">Cytoplasm</keyword>
<dbReference type="NCBIfam" id="TIGR00152">
    <property type="entry name" value="dephospho-CoA kinase"/>
    <property type="match status" value="1"/>
</dbReference>
<keyword evidence="3 5" id="KW-0067">ATP-binding</keyword>
<dbReference type="PROSITE" id="PS51219">
    <property type="entry name" value="DPCK"/>
    <property type="match status" value="1"/>
</dbReference>
<keyword evidence="5" id="KW-0808">Transferase</keyword>
<evidence type="ECO:0000313" key="8">
    <source>
        <dbReference type="Proteomes" id="UP001156694"/>
    </source>
</evidence>
<protein>
    <recommendedName>
        <fullName evidence="5 6">Dephospho-CoA kinase</fullName>
        <ecNumber evidence="5 6">2.7.1.24</ecNumber>
    </recommendedName>
    <alternativeName>
        <fullName evidence="5">Dephosphocoenzyme A kinase</fullName>
    </alternativeName>
</protein>
<comment type="subcellular location">
    <subcellularLocation>
        <location evidence="5">Cytoplasm</location>
    </subcellularLocation>
</comment>
<evidence type="ECO:0000256" key="5">
    <source>
        <dbReference type="HAMAP-Rule" id="MF_00376"/>
    </source>
</evidence>
<comment type="catalytic activity">
    <reaction evidence="5">
        <text>3'-dephospho-CoA + ATP = ADP + CoA + H(+)</text>
        <dbReference type="Rhea" id="RHEA:18245"/>
        <dbReference type="ChEBI" id="CHEBI:15378"/>
        <dbReference type="ChEBI" id="CHEBI:30616"/>
        <dbReference type="ChEBI" id="CHEBI:57287"/>
        <dbReference type="ChEBI" id="CHEBI:57328"/>
        <dbReference type="ChEBI" id="CHEBI:456216"/>
        <dbReference type="EC" id="2.7.1.24"/>
    </reaction>
</comment>
<dbReference type="SUPFAM" id="SSF52540">
    <property type="entry name" value="P-loop containing nucleoside triphosphate hydrolases"/>
    <property type="match status" value="1"/>
</dbReference>
<sequence length="206" mass="22527">MSKVFLLGLTGSIGMGKSTTAEMFRDAEIAVWDADAAVHELYTTDTETIEKIHDIAPIAVTADGVDRQALSRCLQADKELFPKLETIVHEAIRTHRAAFIEACQTTGQKMAVLDIPLLFETGAQDWLDAVLVVSVDADVQKARVMERPGMTEDVFAMILSRQTPDGEKRARADYVIETHDLDGARASVQNVIESILKSKDGAQPDA</sequence>
<reference evidence="8" key="1">
    <citation type="journal article" date="2019" name="Int. J. Syst. Evol. Microbiol.">
        <title>The Global Catalogue of Microorganisms (GCM) 10K type strain sequencing project: providing services to taxonomists for standard genome sequencing and annotation.</title>
        <authorList>
            <consortium name="The Broad Institute Genomics Platform"/>
            <consortium name="The Broad Institute Genome Sequencing Center for Infectious Disease"/>
            <person name="Wu L."/>
            <person name="Ma J."/>
        </authorList>
    </citation>
    <scope>NUCLEOTIDE SEQUENCE [LARGE SCALE GENOMIC DNA]</scope>
    <source>
        <strain evidence="8">NBRC 110140</strain>
    </source>
</reference>
<dbReference type="GO" id="GO:0016301">
    <property type="term" value="F:kinase activity"/>
    <property type="evidence" value="ECO:0007669"/>
    <property type="project" value="UniProtKB-KW"/>
</dbReference>
<gene>
    <name evidence="5 7" type="primary">coaE</name>
    <name evidence="7" type="ORF">GCM10007939_18140</name>
</gene>